<protein>
    <submittedName>
        <fullName evidence="7">Disulfide bond formation protein B</fullName>
    </submittedName>
</protein>
<dbReference type="SUPFAM" id="SSF158442">
    <property type="entry name" value="DsbB-like"/>
    <property type="match status" value="1"/>
</dbReference>
<accession>A0A967F0Y6</accession>
<dbReference type="GO" id="GO:0015035">
    <property type="term" value="F:protein-disulfide reductase activity"/>
    <property type="evidence" value="ECO:0007669"/>
    <property type="project" value="InterPro"/>
</dbReference>
<dbReference type="PANTHER" id="PTHR36570">
    <property type="entry name" value="DISULFIDE BOND FORMATION PROTEIN B"/>
    <property type="match status" value="1"/>
</dbReference>
<dbReference type="InterPro" id="IPR024199">
    <property type="entry name" value="Uncharacterised_DsbB"/>
</dbReference>
<keyword evidence="8" id="KW-1185">Reference proteome</keyword>
<dbReference type="InterPro" id="IPR023380">
    <property type="entry name" value="DsbB-like_sf"/>
</dbReference>
<reference evidence="7" key="1">
    <citation type="submission" date="2020-03" db="EMBL/GenBank/DDBJ databases">
        <title>Genome of Pelagibius litoralis DSM 21314T.</title>
        <authorList>
            <person name="Wang G."/>
        </authorList>
    </citation>
    <scope>NUCLEOTIDE SEQUENCE</scope>
    <source>
        <strain evidence="7">DSM 21314</strain>
    </source>
</reference>
<dbReference type="InterPro" id="IPR050183">
    <property type="entry name" value="DsbB"/>
</dbReference>
<dbReference type="Proteomes" id="UP000761264">
    <property type="component" value="Unassembled WGS sequence"/>
</dbReference>
<evidence type="ECO:0000256" key="1">
    <source>
        <dbReference type="ARBA" id="ARBA00004651"/>
    </source>
</evidence>
<evidence type="ECO:0000256" key="5">
    <source>
        <dbReference type="ARBA" id="ARBA00023136"/>
    </source>
</evidence>
<dbReference type="GO" id="GO:0005886">
    <property type="term" value="C:plasma membrane"/>
    <property type="evidence" value="ECO:0007669"/>
    <property type="project" value="UniProtKB-SubCell"/>
</dbReference>
<dbReference type="EMBL" id="JAAQPH010000019">
    <property type="protein sequence ID" value="NIA71148.1"/>
    <property type="molecule type" value="Genomic_DNA"/>
</dbReference>
<keyword evidence="4 6" id="KW-1133">Transmembrane helix</keyword>
<evidence type="ECO:0000256" key="3">
    <source>
        <dbReference type="ARBA" id="ARBA00022692"/>
    </source>
</evidence>
<keyword evidence="2" id="KW-1003">Cell membrane</keyword>
<comment type="caution">
    <text evidence="7">The sequence shown here is derived from an EMBL/GenBank/DDBJ whole genome shotgun (WGS) entry which is preliminary data.</text>
</comment>
<proteinExistence type="predicted"/>
<dbReference type="Gene3D" id="1.20.1550.10">
    <property type="entry name" value="DsbB-like"/>
    <property type="match status" value="1"/>
</dbReference>
<dbReference type="Pfam" id="PF02600">
    <property type="entry name" value="DsbB"/>
    <property type="match status" value="1"/>
</dbReference>
<feature type="transmembrane region" description="Helical" evidence="6">
    <location>
        <begin position="130"/>
        <end position="160"/>
    </location>
</feature>
<feature type="transmembrane region" description="Helical" evidence="6">
    <location>
        <begin position="69"/>
        <end position="91"/>
    </location>
</feature>
<dbReference type="GO" id="GO:0006457">
    <property type="term" value="P:protein folding"/>
    <property type="evidence" value="ECO:0007669"/>
    <property type="project" value="InterPro"/>
</dbReference>
<evidence type="ECO:0000256" key="4">
    <source>
        <dbReference type="ARBA" id="ARBA00022989"/>
    </source>
</evidence>
<gene>
    <name evidence="7" type="ORF">HBA54_21340</name>
</gene>
<feature type="transmembrane region" description="Helical" evidence="6">
    <location>
        <begin position="43"/>
        <end position="62"/>
    </location>
</feature>
<sequence length="172" mass="17947">MPRRPSPRLWPALLAAACLGALGAALASQYWGGLYPCVLCIYQRYAYGAALAAALAALILADRADLRRLALLIAGLAFLAGAGLAAFHVGVEQKWWEGLASCSAPGLPADASVDELRRLLLDQPFAPCDAVAWSLFGLSIAGYNLIASIVLAGLALRAALAKTRPTMGRSLS</sequence>
<dbReference type="PIRSF" id="PIRSF033913">
    <property type="entry name" value="S-S_format_DsbB"/>
    <property type="match status" value="1"/>
</dbReference>
<dbReference type="AlphaFoldDB" id="A0A967F0Y6"/>
<evidence type="ECO:0000256" key="6">
    <source>
        <dbReference type="SAM" id="Phobius"/>
    </source>
</evidence>
<evidence type="ECO:0000313" key="7">
    <source>
        <dbReference type="EMBL" id="NIA71148.1"/>
    </source>
</evidence>
<keyword evidence="5 6" id="KW-0472">Membrane</keyword>
<dbReference type="PANTHER" id="PTHR36570:SF3">
    <property type="entry name" value="DISULFIDE BOND FORMATION PROTEIN B"/>
    <property type="match status" value="1"/>
</dbReference>
<name>A0A967F0Y6_9PROT</name>
<organism evidence="7 8">
    <name type="scientific">Pelagibius litoralis</name>
    <dbReference type="NCBI Taxonomy" id="374515"/>
    <lineage>
        <taxon>Bacteria</taxon>
        <taxon>Pseudomonadati</taxon>
        <taxon>Pseudomonadota</taxon>
        <taxon>Alphaproteobacteria</taxon>
        <taxon>Rhodospirillales</taxon>
        <taxon>Rhodovibrionaceae</taxon>
        <taxon>Pelagibius</taxon>
    </lineage>
</organism>
<comment type="subcellular location">
    <subcellularLocation>
        <location evidence="1">Cell membrane</location>
        <topology evidence="1">Multi-pass membrane protein</topology>
    </subcellularLocation>
</comment>
<dbReference type="InterPro" id="IPR003752">
    <property type="entry name" value="DiS_bond_form_DsbB/BdbC"/>
</dbReference>
<evidence type="ECO:0000313" key="8">
    <source>
        <dbReference type="Proteomes" id="UP000761264"/>
    </source>
</evidence>
<evidence type="ECO:0000256" key="2">
    <source>
        <dbReference type="ARBA" id="ARBA00022475"/>
    </source>
</evidence>
<keyword evidence="3 6" id="KW-0812">Transmembrane</keyword>